<evidence type="ECO:0000256" key="4">
    <source>
        <dbReference type="ARBA" id="ARBA00022528"/>
    </source>
</evidence>
<evidence type="ECO:0000256" key="8">
    <source>
        <dbReference type="ARBA" id="ARBA00022989"/>
    </source>
</evidence>
<dbReference type="PANTHER" id="PTHR31038:SF2">
    <property type="entry name" value="PROTEIN RETICULATA-RELATED 1, CHLOROPLASTIC"/>
    <property type="match status" value="1"/>
</dbReference>
<keyword evidence="7" id="KW-0809">Transit peptide</keyword>
<keyword evidence="4" id="KW-0150">Chloroplast</keyword>
<evidence type="ECO:0000256" key="3">
    <source>
        <dbReference type="ARBA" id="ARBA00010793"/>
    </source>
</evidence>
<accession>A0A699YCK5</accession>
<evidence type="ECO:0000256" key="6">
    <source>
        <dbReference type="ARBA" id="ARBA00022692"/>
    </source>
</evidence>
<keyword evidence="8" id="KW-1133">Transmembrane helix</keyword>
<organism evidence="10 11">
    <name type="scientific">Haematococcus lacustris</name>
    <name type="common">Green alga</name>
    <name type="synonym">Haematococcus pluvialis</name>
    <dbReference type="NCBI Taxonomy" id="44745"/>
    <lineage>
        <taxon>Eukaryota</taxon>
        <taxon>Viridiplantae</taxon>
        <taxon>Chlorophyta</taxon>
        <taxon>core chlorophytes</taxon>
        <taxon>Chlorophyceae</taxon>
        <taxon>CS clade</taxon>
        <taxon>Chlamydomonadales</taxon>
        <taxon>Haematococcaceae</taxon>
        <taxon>Haematococcus</taxon>
    </lineage>
</organism>
<gene>
    <name evidence="10" type="ORF">HaLaN_01902</name>
</gene>
<keyword evidence="6" id="KW-0812">Transmembrane</keyword>
<comment type="caution">
    <text evidence="10">The sequence shown here is derived from an EMBL/GenBank/DDBJ whole genome shotgun (WGS) entry which is preliminary data.</text>
</comment>
<evidence type="ECO:0000313" key="10">
    <source>
        <dbReference type="EMBL" id="GFH07141.1"/>
    </source>
</evidence>
<dbReference type="PANTHER" id="PTHR31038">
    <property type="entry name" value="EXPRESSED PROTEIN-RELATED"/>
    <property type="match status" value="1"/>
</dbReference>
<dbReference type="AlphaFoldDB" id="A0A699YCK5"/>
<keyword evidence="9" id="KW-0472">Membrane</keyword>
<dbReference type="GO" id="GO:0099402">
    <property type="term" value="P:plant organ development"/>
    <property type="evidence" value="ECO:0007669"/>
    <property type="project" value="TreeGrafter"/>
</dbReference>
<dbReference type="GO" id="GO:0009706">
    <property type="term" value="C:chloroplast inner membrane"/>
    <property type="evidence" value="ECO:0007669"/>
    <property type="project" value="TreeGrafter"/>
</dbReference>
<evidence type="ECO:0000256" key="2">
    <source>
        <dbReference type="ARBA" id="ARBA00004229"/>
    </source>
</evidence>
<dbReference type="Pfam" id="PF11891">
    <property type="entry name" value="RETICULATA-like"/>
    <property type="match status" value="2"/>
</dbReference>
<evidence type="ECO:0000256" key="9">
    <source>
        <dbReference type="ARBA" id="ARBA00023136"/>
    </source>
</evidence>
<dbReference type="Proteomes" id="UP000485058">
    <property type="component" value="Unassembled WGS sequence"/>
</dbReference>
<evidence type="ECO:0000256" key="5">
    <source>
        <dbReference type="ARBA" id="ARBA00022640"/>
    </source>
</evidence>
<dbReference type="EMBL" id="BLLF01000076">
    <property type="protein sequence ID" value="GFH07141.1"/>
    <property type="molecule type" value="Genomic_DNA"/>
</dbReference>
<evidence type="ECO:0000313" key="11">
    <source>
        <dbReference type="Proteomes" id="UP000485058"/>
    </source>
</evidence>
<feature type="non-terminal residue" evidence="10">
    <location>
        <position position="1"/>
    </location>
</feature>
<feature type="non-terminal residue" evidence="10">
    <location>
        <position position="383"/>
    </location>
</feature>
<reference evidence="10 11" key="1">
    <citation type="submission" date="2020-02" db="EMBL/GenBank/DDBJ databases">
        <title>Draft genome sequence of Haematococcus lacustris strain NIES-144.</title>
        <authorList>
            <person name="Morimoto D."/>
            <person name="Nakagawa S."/>
            <person name="Yoshida T."/>
            <person name="Sawayama S."/>
        </authorList>
    </citation>
    <scope>NUCLEOTIDE SEQUENCE [LARGE SCALE GENOMIC DNA]</scope>
    <source>
        <strain evidence="10 11">NIES-144</strain>
    </source>
</reference>
<sequence>MERSKLQFVMPTPTVQGPKLDDGGSGGDIGKIIHNVIPESYDKLSIGAVFAEWMKTVQELPAILRQAVVMGLFSSAQLVRFFAMDLARDFVGRLMADPGFVQKLAMESTIAAVASLWYEYRLRGDKLKGELDLAMINLARDFVGRLMADPGFVQKLAMESTIAAVASLWYEYRLRGDKLKGELDLAMINVMGMAAAAGATTWLLAPSRSYGSIQKFPWQQMLDKLPNCVFDVSGPLRQYTQQARAVGFVAKMAELSAVGALMGTTTALLSSAVVALRQRADPEWQPSAAVPNVGRSSSGLAAFFAVNANVRYQLLGGLDRVLFERTNFLWTYLLLSSSARLVSTSVGELSRAWWQGLPAPAALGAPALLQPQARRVRKKVSKK</sequence>
<dbReference type="InterPro" id="IPR021825">
    <property type="entry name" value="RETICULATA-related"/>
</dbReference>
<name>A0A699YCK5_HAELA</name>
<evidence type="ECO:0000256" key="7">
    <source>
        <dbReference type="ARBA" id="ARBA00022946"/>
    </source>
</evidence>
<comment type="subcellular location">
    <subcellularLocation>
        <location evidence="1">Membrane</location>
        <topology evidence="1">Multi-pass membrane protein</topology>
    </subcellularLocation>
    <subcellularLocation>
        <location evidence="2">Plastid</location>
        <location evidence="2">Chloroplast</location>
    </subcellularLocation>
</comment>
<evidence type="ECO:0000256" key="1">
    <source>
        <dbReference type="ARBA" id="ARBA00004141"/>
    </source>
</evidence>
<protein>
    <submittedName>
        <fullName evidence="10">Uncharacterized protein</fullName>
    </submittedName>
</protein>
<proteinExistence type="inferred from homology"/>
<comment type="similarity">
    <text evidence="3">Belongs to the RETICULATA family.</text>
</comment>
<keyword evidence="5" id="KW-0934">Plastid</keyword>
<keyword evidence="11" id="KW-1185">Reference proteome</keyword>